<feature type="transmembrane region" description="Helical" evidence="10">
    <location>
        <begin position="177"/>
        <end position="195"/>
    </location>
</feature>
<dbReference type="Gene3D" id="1.20.1560.10">
    <property type="entry name" value="ABC transporter type 1, transmembrane domain"/>
    <property type="match status" value="1"/>
</dbReference>
<evidence type="ECO:0000259" key="11">
    <source>
        <dbReference type="PROSITE" id="PS50893"/>
    </source>
</evidence>
<feature type="transmembrane region" description="Helical" evidence="10">
    <location>
        <begin position="55"/>
        <end position="79"/>
    </location>
</feature>
<dbReference type="PANTHER" id="PTHR43394">
    <property type="entry name" value="ATP-DEPENDENT PERMEASE MDL1, MITOCHONDRIAL"/>
    <property type="match status" value="1"/>
</dbReference>
<dbReference type="GO" id="GO:0005524">
    <property type="term" value="F:ATP binding"/>
    <property type="evidence" value="ECO:0007669"/>
    <property type="project" value="UniProtKB-KW"/>
</dbReference>
<evidence type="ECO:0000313" key="14">
    <source>
        <dbReference type="Proteomes" id="UP000549394"/>
    </source>
</evidence>
<feature type="transmembrane region" description="Helical" evidence="10">
    <location>
        <begin position="105"/>
        <end position="125"/>
    </location>
</feature>
<dbReference type="InterPro" id="IPR027417">
    <property type="entry name" value="P-loop_NTPase"/>
</dbReference>
<proteinExistence type="predicted"/>
<evidence type="ECO:0000256" key="2">
    <source>
        <dbReference type="ARBA" id="ARBA00022448"/>
    </source>
</evidence>
<feature type="transmembrane region" description="Helical" evidence="10">
    <location>
        <begin position="912"/>
        <end position="932"/>
    </location>
</feature>
<dbReference type="PROSITE" id="PS50929">
    <property type="entry name" value="ABC_TM1F"/>
    <property type="match status" value="2"/>
</dbReference>
<evidence type="ECO:0000256" key="3">
    <source>
        <dbReference type="ARBA" id="ARBA00022692"/>
    </source>
</evidence>
<dbReference type="GO" id="GO:0015421">
    <property type="term" value="F:ABC-type oligopeptide transporter activity"/>
    <property type="evidence" value="ECO:0007669"/>
    <property type="project" value="TreeGrafter"/>
</dbReference>
<accession>A0A7I8WAN1</accession>
<gene>
    <name evidence="13" type="ORF">DGYR_LOCUS12615</name>
</gene>
<evidence type="ECO:0000256" key="9">
    <source>
        <dbReference type="SAM" id="MobiDB-lite"/>
    </source>
</evidence>
<dbReference type="InterPro" id="IPR003439">
    <property type="entry name" value="ABC_transporter-like_ATP-bd"/>
</dbReference>
<dbReference type="PANTHER" id="PTHR43394:SF11">
    <property type="entry name" value="ATP-BINDING CASSETTE TRANSPORTER"/>
    <property type="match status" value="1"/>
</dbReference>
<dbReference type="OrthoDB" id="6500128at2759"/>
<keyword evidence="4" id="KW-0677">Repeat</keyword>
<sequence length="1220" mass="138118">MKTEDELSIPLTPESQRSNYSSIDQDLDKKSNKDVDKKNKELSISFSQLFNYADFWDIILIVFSSLLACLHGISIPILVKKIGEVVEDFVQQTNESEIRKESKQIAALGFGVFIVSFLQLVGWKISSQRQSYKIREALFKRVLQREISWFQPANLKTAEGLMSKTLSSFERGMGDNLGLVIHWCITFGVALVISFTLNWKLAIVLFAASFVIAFISFLNKVIWCKLSLRESECYSQADDVVQQALDNIDTVTAFDGSEKESLKYNDKLLNVQNISLRKNTTFGVFLAVMLLLEFGSYTLGFWYGPKILYDNKKYDLKKIITIIFLMRIILLLSIERICAYLKLVNESKVSAASLYPLLLTKPSFRDGEVLPSIKGNISFEKVFYKVDNEIMLNDFSFQIESGETLAIVDISRKSTHHIFELLLRYHFPNNGLIKLDGYDISTLNWKCLQRACGFLPKLPEVFSVSVEENLRFGNENATIDEITEVCRLMGVFNYINSLPRGFETILDKEIYLPAIEAKKLTFARLYLRNSKIVLLDQPFFNLKNSEATIIQKLIDVIRQDRTVIILENDLEKVKDFERLIITSGGEILEEGTIGALQADEESLYSRLTSTEGEKDNADEEDTCSAYDSMEMFEAEDGIDRSNSNLHGLLRKNYTKTFALVCGILFSLICGAVIPTFAIIFSKILGNLKDIEKRNYFSYLFLALGGIAFIAFSLKAYFLSKFSIATTARLRTTFLKGLLNQDIAYLKNPNTNIKDLIDLLTEGIEDIENLIKNRMGTSFQSLAAFISGFVIACICSWKIALLGLGFLIFTFVILHLESRLNSSMLNDNKAGTESVKLILNETFQNVRTVTQFGKEDWMIRRFKAVFDKNYCWNIVKCIFLSLLRSLVFSLIFFALAASFILSVKLIRDDKIDYVDVFRSITAILIGILVALYFQAIDRFNYSRSIDNIKKLLALLCKKPSALDAQSKIGIRPGSVYGILSFQDVWFSHPATPDVPILRGVNFRVKKGESLALVGDVGKNTCFSLLERFYDPTRGLISLDDNPIERLNTKWLRNQIGLVDGKGFIFDGTIADAIAYGDNSRLVDMDEVINAAKKANVHDFIANLPHGYFSIIGKRGYKLSLNHLQRICIARALLRRPKILLLDNATSSLDIESEIIVQAALEEGQRNRTTIIISDRLSSIHNADKIAVIKQGRIVEMGDHSTLIDKSGIYYSMYVAETKTFN</sequence>
<evidence type="ECO:0000256" key="4">
    <source>
        <dbReference type="ARBA" id="ARBA00022737"/>
    </source>
</evidence>
<comment type="subcellular location">
    <subcellularLocation>
        <location evidence="1">Membrane</location>
        <topology evidence="1">Multi-pass membrane protein</topology>
    </subcellularLocation>
</comment>
<dbReference type="SUPFAM" id="SSF52540">
    <property type="entry name" value="P-loop containing nucleoside triphosphate hydrolases"/>
    <property type="match status" value="2"/>
</dbReference>
<dbReference type="Gene3D" id="3.40.50.300">
    <property type="entry name" value="P-loop containing nucleotide triphosphate hydrolases"/>
    <property type="match status" value="2"/>
</dbReference>
<dbReference type="EMBL" id="CAJFCJ010000025">
    <property type="protein sequence ID" value="CAD5125197.1"/>
    <property type="molecule type" value="Genomic_DNA"/>
</dbReference>
<keyword evidence="6" id="KW-0067">ATP-binding</keyword>
<feature type="domain" description="ABC transporter" evidence="11">
    <location>
        <begin position="978"/>
        <end position="1214"/>
    </location>
</feature>
<keyword evidence="5" id="KW-0547">Nucleotide-binding</keyword>
<feature type="transmembrane region" description="Helical" evidence="10">
    <location>
        <begin position="201"/>
        <end position="219"/>
    </location>
</feature>
<dbReference type="SUPFAM" id="SSF90123">
    <property type="entry name" value="ABC transporter transmembrane region"/>
    <property type="match status" value="2"/>
</dbReference>
<dbReference type="InterPro" id="IPR003593">
    <property type="entry name" value="AAA+_ATPase"/>
</dbReference>
<feature type="compositionally biased region" description="Polar residues" evidence="9">
    <location>
        <begin position="13"/>
        <end position="24"/>
    </location>
</feature>
<comment type="caution">
    <text evidence="13">The sequence shown here is derived from an EMBL/GenBank/DDBJ whole genome shotgun (WGS) entry which is preliminary data.</text>
</comment>
<evidence type="ECO:0000256" key="1">
    <source>
        <dbReference type="ARBA" id="ARBA00004141"/>
    </source>
</evidence>
<evidence type="ECO:0000256" key="10">
    <source>
        <dbReference type="SAM" id="Phobius"/>
    </source>
</evidence>
<keyword evidence="2" id="KW-0813">Transport</keyword>
<dbReference type="AlphaFoldDB" id="A0A7I8WAN1"/>
<feature type="domain" description="ABC transmembrane type-1" evidence="12">
    <location>
        <begin position="662"/>
        <end position="926"/>
    </location>
</feature>
<feature type="transmembrane region" description="Helical" evidence="10">
    <location>
        <begin position="877"/>
        <end position="900"/>
    </location>
</feature>
<evidence type="ECO:0000259" key="12">
    <source>
        <dbReference type="PROSITE" id="PS50929"/>
    </source>
</evidence>
<reference evidence="13 14" key="1">
    <citation type="submission" date="2020-08" db="EMBL/GenBank/DDBJ databases">
        <authorList>
            <person name="Hejnol A."/>
        </authorList>
    </citation>
    <scope>NUCLEOTIDE SEQUENCE [LARGE SCALE GENOMIC DNA]</scope>
</reference>
<feature type="domain" description="ABC transporter" evidence="11">
    <location>
        <begin position="377"/>
        <end position="609"/>
    </location>
</feature>
<evidence type="ECO:0000313" key="13">
    <source>
        <dbReference type="EMBL" id="CAD5125197.1"/>
    </source>
</evidence>
<feature type="transmembrane region" description="Helical" evidence="10">
    <location>
        <begin position="695"/>
        <end position="718"/>
    </location>
</feature>
<dbReference type="PROSITE" id="PS50893">
    <property type="entry name" value="ABC_TRANSPORTER_2"/>
    <property type="match status" value="2"/>
</dbReference>
<keyword evidence="7 10" id="KW-1133">Transmembrane helix</keyword>
<keyword evidence="3 10" id="KW-0812">Transmembrane</keyword>
<keyword evidence="8 10" id="KW-0472">Membrane</keyword>
<feature type="transmembrane region" description="Helical" evidence="10">
    <location>
        <begin position="657"/>
        <end position="683"/>
    </location>
</feature>
<feature type="transmembrane region" description="Helical" evidence="10">
    <location>
        <begin position="282"/>
        <end position="304"/>
    </location>
</feature>
<dbReference type="GO" id="GO:0005743">
    <property type="term" value="C:mitochondrial inner membrane"/>
    <property type="evidence" value="ECO:0007669"/>
    <property type="project" value="TreeGrafter"/>
</dbReference>
<protein>
    <submittedName>
        <fullName evidence="13">DgyrCDS13439</fullName>
    </submittedName>
</protein>
<feature type="domain" description="ABC transmembrane type-1" evidence="12">
    <location>
        <begin position="62"/>
        <end position="304"/>
    </location>
</feature>
<evidence type="ECO:0000256" key="5">
    <source>
        <dbReference type="ARBA" id="ARBA00022741"/>
    </source>
</evidence>
<dbReference type="Pfam" id="PF00664">
    <property type="entry name" value="ABC_membrane"/>
    <property type="match status" value="2"/>
</dbReference>
<dbReference type="SMART" id="SM00382">
    <property type="entry name" value="AAA"/>
    <property type="match status" value="1"/>
</dbReference>
<evidence type="ECO:0000256" key="6">
    <source>
        <dbReference type="ARBA" id="ARBA00022840"/>
    </source>
</evidence>
<dbReference type="InterPro" id="IPR039421">
    <property type="entry name" value="Type_1_exporter"/>
</dbReference>
<evidence type="ECO:0000256" key="7">
    <source>
        <dbReference type="ARBA" id="ARBA00022989"/>
    </source>
</evidence>
<dbReference type="GO" id="GO:0090374">
    <property type="term" value="P:oligopeptide export from mitochondrion"/>
    <property type="evidence" value="ECO:0007669"/>
    <property type="project" value="TreeGrafter"/>
</dbReference>
<dbReference type="Proteomes" id="UP000549394">
    <property type="component" value="Unassembled WGS sequence"/>
</dbReference>
<feature type="region of interest" description="Disordered" evidence="9">
    <location>
        <begin position="1"/>
        <end position="32"/>
    </location>
</feature>
<feature type="transmembrane region" description="Helical" evidence="10">
    <location>
        <begin position="781"/>
        <end position="813"/>
    </location>
</feature>
<dbReference type="CDD" id="cd18577">
    <property type="entry name" value="ABC_6TM_Pgp_ABCB1_D1_like"/>
    <property type="match status" value="1"/>
</dbReference>
<dbReference type="FunFam" id="3.40.50.300:FF:000967">
    <property type="entry name" value="ABC multidrug transporter mdr4"/>
    <property type="match status" value="1"/>
</dbReference>
<dbReference type="InterPro" id="IPR011527">
    <property type="entry name" value="ABC1_TM_dom"/>
</dbReference>
<feature type="transmembrane region" description="Helical" evidence="10">
    <location>
        <begin position="316"/>
        <end position="334"/>
    </location>
</feature>
<organism evidence="13 14">
    <name type="scientific">Dimorphilus gyrociliatus</name>
    <dbReference type="NCBI Taxonomy" id="2664684"/>
    <lineage>
        <taxon>Eukaryota</taxon>
        <taxon>Metazoa</taxon>
        <taxon>Spiralia</taxon>
        <taxon>Lophotrochozoa</taxon>
        <taxon>Annelida</taxon>
        <taxon>Polychaeta</taxon>
        <taxon>Polychaeta incertae sedis</taxon>
        <taxon>Dinophilidae</taxon>
        <taxon>Dimorphilus</taxon>
    </lineage>
</organism>
<keyword evidence="14" id="KW-1185">Reference proteome</keyword>
<name>A0A7I8WAN1_9ANNE</name>
<evidence type="ECO:0000256" key="8">
    <source>
        <dbReference type="ARBA" id="ARBA00023136"/>
    </source>
</evidence>
<dbReference type="GO" id="GO:0016887">
    <property type="term" value="F:ATP hydrolysis activity"/>
    <property type="evidence" value="ECO:0007669"/>
    <property type="project" value="InterPro"/>
</dbReference>
<dbReference type="InterPro" id="IPR036640">
    <property type="entry name" value="ABC1_TM_sf"/>
</dbReference>
<dbReference type="Pfam" id="PF00005">
    <property type="entry name" value="ABC_tran"/>
    <property type="match status" value="1"/>
</dbReference>